<comment type="caution">
    <text evidence="1">The sequence shown here is derived from an EMBL/GenBank/DDBJ whole genome shotgun (WGS) entry which is preliminary data.</text>
</comment>
<proteinExistence type="predicted"/>
<reference evidence="1 2" key="1">
    <citation type="submission" date="2024-09" db="EMBL/GenBank/DDBJ databases">
        <title>Chromosome-scale assembly of Riccia sorocarpa.</title>
        <authorList>
            <person name="Paukszto L."/>
        </authorList>
    </citation>
    <scope>NUCLEOTIDE SEQUENCE [LARGE SCALE GENOMIC DNA]</scope>
    <source>
        <strain evidence="1">LP-2024</strain>
        <tissue evidence="1">Aerial parts of the thallus</tissue>
    </source>
</reference>
<protein>
    <submittedName>
        <fullName evidence="1">Uncharacterized protein</fullName>
    </submittedName>
</protein>
<gene>
    <name evidence="1" type="ORF">R1sor_008485</name>
</gene>
<accession>A0ABD3HZT4</accession>
<name>A0ABD3HZT4_9MARC</name>
<evidence type="ECO:0000313" key="1">
    <source>
        <dbReference type="EMBL" id="KAL3694834.1"/>
    </source>
</evidence>
<dbReference type="Proteomes" id="UP001633002">
    <property type="component" value="Unassembled WGS sequence"/>
</dbReference>
<dbReference type="EMBL" id="JBJQOH010000003">
    <property type="protein sequence ID" value="KAL3694834.1"/>
    <property type="molecule type" value="Genomic_DNA"/>
</dbReference>
<sequence>MEQQSSESSCTSETTFEMALFVNVVTFSYARLWQLEKDTSCNGFTTSVSTFRNVSKAPVFATSSFSSEYRRSPRPNRNIYSPDAVPNPLKVTRCHTQLVDHLMVTLHVGSHRYEAQRSSKLLVETEEELRKNEDGLQLRCLLLFEVVALTAFAAHGDGHGWKLAAYNALSGTNYKFSCAEVEADSESRIGRAQQDLVISYPSS</sequence>
<dbReference type="AlphaFoldDB" id="A0ABD3HZT4"/>
<evidence type="ECO:0000313" key="2">
    <source>
        <dbReference type="Proteomes" id="UP001633002"/>
    </source>
</evidence>
<keyword evidence="2" id="KW-1185">Reference proteome</keyword>
<organism evidence="1 2">
    <name type="scientific">Riccia sorocarpa</name>
    <dbReference type="NCBI Taxonomy" id="122646"/>
    <lineage>
        <taxon>Eukaryota</taxon>
        <taxon>Viridiplantae</taxon>
        <taxon>Streptophyta</taxon>
        <taxon>Embryophyta</taxon>
        <taxon>Marchantiophyta</taxon>
        <taxon>Marchantiopsida</taxon>
        <taxon>Marchantiidae</taxon>
        <taxon>Marchantiales</taxon>
        <taxon>Ricciaceae</taxon>
        <taxon>Riccia</taxon>
    </lineage>
</organism>